<proteinExistence type="predicted"/>
<evidence type="ECO:0000256" key="1">
    <source>
        <dbReference type="SAM" id="MobiDB-lite"/>
    </source>
</evidence>
<feature type="transmembrane region" description="Helical" evidence="2">
    <location>
        <begin position="55"/>
        <end position="77"/>
    </location>
</feature>
<evidence type="ECO:0000313" key="4">
    <source>
        <dbReference type="EMBL" id="QHG09570.1"/>
    </source>
</evidence>
<protein>
    <submittedName>
        <fullName evidence="4">Sulfite exporter TauE/SafE family protein</fullName>
    </submittedName>
</protein>
<evidence type="ECO:0000259" key="3">
    <source>
        <dbReference type="Pfam" id="PF13386"/>
    </source>
</evidence>
<feature type="transmembrane region" description="Helical" evidence="2">
    <location>
        <begin position="161"/>
        <end position="180"/>
    </location>
</feature>
<feature type="transmembrane region" description="Helical" evidence="2">
    <location>
        <begin position="6"/>
        <end position="34"/>
    </location>
</feature>
<dbReference type="AlphaFoldDB" id="A0A6P1KFE4"/>
<feature type="compositionally biased region" description="Low complexity" evidence="1">
    <location>
        <begin position="225"/>
        <end position="242"/>
    </location>
</feature>
<name>A0A6P1KFE4_FAUOS</name>
<keyword evidence="2" id="KW-0812">Transmembrane</keyword>
<feature type="region of interest" description="Disordered" evidence="1">
    <location>
        <begin position="224"/>
        <end position="243"/>
    </location>
</feature>
<keyword evidence="2" id="KW-1133">Transmembrane helix</keyword>
<dbReference type="PANTHER" id="PTHR42208">
    <property type="entry name" value="HEAVY METAL TRANSPORTER-RELATED"/>
    <property type="match status" value="1"/>
</dbReference>
<dbReference type="InterPro" id="IPR039447">
    <property type="entry name" value="UreH-like_TM_dom"/>
</dbReference>
<dbReference type="EMBL" id="CP047226">
    <property type="protein sequence ID" value="QHG09570.1"/>
    <property type="molecule type" value="Genomic_DNA"/>
</dbReference>
<keyword evidence="2" id="KW-0472">Membrane</keyword>
<sequence length="312" mass="33866">MTWALFLAAFSMGLFGSPHCLGMCGGIVTAFGLSMQHVSDSKKNGLILTYHFGRLISYSLLGLIASFVGVAIFQSIMSNSAPRIVLGAVLVLIGLAMLGLPLFNQLEKFGMRFWQSLAPLRKKVFPIDSFGKALVAGLLWGFLPCGLVYGALMMAIAGNDIATGAALMFVFGLGTMPMLIATQKTVGMLQSSIKNFRLRQINGVIMMLSGLAVIFIPMMMHHNHSQGSHSQSSHSHASHSMNETSMHHDMATMNHSASNPASVTASTTMPMNHNISDDMIHNIKHDMHNMQDMKDKHHEIAMPASTSNSHNH</sequence>
<feature type="transmembrane region" description="Helical" evidence="2">
    <location>
        <begin position="201"/>
        <end position="220"/>
    </location>
</feature>
<accession>A0A6P1KFE4</accession>
<dbReference type="PANTHER" id="PTHR42208:SF1">
    <property type="entry name" value="HEAVY METAL TRANSPORTER"/>
    <property type="match status" value="1"/>
</dbReference>
<feature type="transmembrane region" description="Helical" evidence="2">
    <location>
        <begin position="130"/>
        <end position="155"/>
    </location>
</feature>
<feature type="domain" description="Urease accessory protein UreH-like transmembrane" evidence="3">
    <location>
        <begin position="8"/>
        <end position="211"/>
    </location>
</feature>
<reference evidence="4" key="1">
    <citation type="journal article" date="2020" name="Microbiol. Resour. Announc.">
        <title>Complete Genome Sequence of Moraxella osloensis Strain YV1, Isolated from an Australian Wastewater Treatment Plant.</title>
        <authorList>
            <person name="Batinovic S."/>
            <person name="Rice D.T.F."/>
            <person name="Seviour R.J."/>
            <person name="Petrovski S."/>
        </authorList>
    </citation>
    <scope>NUCLEOTIDE SEQUENCE</scope>
    <source>
        <strain evidence="4">YV1</strain>
    </source>
</reference>
<evidence type="ECO:0000256" key="2">
    <source>
        <dbReference type="SAM" id="Phobius"/>
    </source>
</evidence>
<gene>
    <name evidence="4" type="ORF">GSF12_06480</name>
</gene>
<dbReference type="Pfam" id="PF13386">
    <property type="entry name" value="DsbD_2"/>
    <property type="match status" value="1"/>
</dbReference>
<feature type="transmembrane region" description="Helical" evidence="2">
    <location>
        <begin position="83"/>
        <end position="103"/>
    </location>
</feature>
<organism evidence="4">
    <name type="scientific">Faucicola osloensis</name>
    <name type="common">Moraxella osloensis</name>
    <dbReference type="NCBI Taxonomy" id="34062"/>
    <lineage>
        <taxon>Bacteria</taxon>
        <taxon>Pseudomonadati</taxon>
        <taxon>Pseudomonadota</taxon>
        <taxon>Gammaproteobacteria</taxon>
        <taxon>Moraxellales</taxon>
        <taxon>Moraxellaceae</taxon>
        <taxon>Faucicola</taxon>
    </lineage>
</organism>